<keyword evidence="3" id="KW-1185">Reference proteome</keyword>
<organism evidence="2 3">
    <name type="scientific">Vigna angularis var. angularis</name>
    <dbReference type="NCBI Taxonomy" id="157739"/>
    <lineage>
        <taxon>Eukaryota</taxon>
        <taxon>Viridiplantae</taxon>
        <taxon>Streptophyta</taxon>
        <taxon>Embryophyta</taxon>
        <taxon>Tracheophyta</taxon>
        <taxon>Spermatophyta</taxon>
        <taxon>Magnoliopsida</taxon>
        <taxon>eudicotyledons</taxon>
        <taxon>Gunneridae</taxon>
        <taxon>Pentapetalae</taxon>
        <taxon>rosids</taxon>
        <taxon>fabids</taxon>
        <taxon>Fabales</taxon>
        <taxon>Fabaceae</taxon>
        <taxon>Papilionoideae</taxon>
        <taxon>50 kb inversion clade</taxon>
        <taxon>NPAAA clade</taxon>
        <taxon>indigoferoid/millettioid clade</taxon>
        <taxon>Phaseoleae</taxon>
        <taxon>Vigna</taxon>
    </lineage>
</organism>
<feature type="transmembrane region" description="Helical" evidence="1">
    <location>
        <begin position="14"/>
        <end position="38"/>
    </location>
</feature>
<evidence type="ECO:0000313" key="2">
    <source>
        <dbReference type="EMBL" id="BAT73938.1"/>
    </source>
</evidence>
<dbReference type="EMBL" id="AP015034">
    <property type="protein sequence ID" value="BAT73938.1"/>
    <property type="molecule type" value="Genomic_DNA"/>
</dbReference>
<gene>
    <name evidence="2" type="primary">Vigan.01G150700</name>
    <name evidence="2" type="ORF">VIGAN_01150700</name>
</gene>
<keyword evidence="1" id="KW-1133">Transmembrane helix</keyword>
<proteinExistence type="predicted"/>
<dbReference type="Proteomes" id="UP000291084">
    <property type="component" value="Chromosome 1"/>
</dbReference>
<evidence type="ECO:0000313" key="3">
    <source>
        <dbReference type="Proteomes" id="UP000291084"/>
    </source>
</evidence>
<evidence type="ECO:0000256" key="1">
    <source>
        <dbReference type="SAM" id="Phobius"/>
    </source>
</evidence>
<dbReference type="AlphaFoldDB" id="A0A0S3R030"/>
<name>A0A0S3R030_PHAAN</name>
<reference evidence="2 3" key="1">
    <citation type="journal article" date="2015" name="Sci. Rep.">
        <title>The power of single molecule real-time sequencing technology in the de novo assembly of a eukaryotic genome.</title>
        <authorList>
            <person name="Sakai H."/>
            <person name="Naito K."/>
            <person name="Ogiso-Tanaka E."/>
            <person name="Takahashi Y."/>
            <person name="Iseki K."/>
            <person name="Muto C."/>
            <person name="Satou K."/>
            <person name="Teruya K."/>
            <person name="Shiroma A."/>
            <person name="Shimoji M."/>
            <person name="Hirano T."/>
            <person name="Itoh T."/>
            <person name="Kaga A."/>
            <person name="Tomooka N."/>
        </authorList>
    </citation>
    <scope>NUCLEOTIDE SEQUENCE [LARGE SCALE GENOMIC DNA]</scope>
    <source>
        <strain evidence="3">cv. Shumari</strain>
    </source>
</reference>
<accession>A0A0S3R030</accession>
<keyword evidence="1" id="KW-0812">Transmembrane</keyword>
<keyword evidence="1" id="KW-0472">Membrane</keyword>
<sequence length="93" mass="10791">MVQWTEKMWPCGDVLYIVLFKANFLLCITKLPSLKLIAEKKKKKRKQFVLGPFDLYWLVKTICFSLEGGGKVFLVTVTNLGSTHFQFEKTRTT</sequence>
<protein>
    <submittedName>
        <fullName evidence="2">Uncharacterized protein</fullName>
    </submittedName>
</protein>